<feature type="region of interest" description="Disordered" evidence="2">
    <location>
        <begin position="84"/>
        <end position="134"/>
    </location>
</feature>
<evidence type="ECO:0000313" key="4">
    <source>
        <dbReference type="Proteomes" id="UP000187209"/>
    </source>
</evidence>
<sequence length="337" mass="38499">MSIPSSRVAEFLNRAQVINSKAKIVDTKKSPLSMNRTGNNSPLVGKNTSMSPISNKSFPSTNEDTPVPPMKKIILSGTFTNKKTVSASGREKLDRNFSNALLPKENIQDLKETNKKKPPLPSSKQKNSKDQTNDEIIAISELEEKSKKKMQKMLEIFKEEALKMDKKLKVLQEENKKLKDILNNPQLPQAKQTIKSIKSVINHFIGQVSCEKNSQFLDDLCVSYRKSTMSSEVYDKINNWFECLDIAQENYDVFLASVCKKIEQEERRRLRTEEDTGKMIEYEENLIKELEMRVSYAENMARRGSCRLISDPGEAESPKFDRNKVLGNLNILLQKTQ</sequence>
<organism evidence="3 4">
    <name type="scientific">Stentor coeruleus</name>
    <dbReference type="NCBI Taxonomy" id="5963"/>
    <lineage>
        <taxon>Eukaryota</taxon>
        <taxon>Sar</taxon>
        <taxon>Alveolata</taxon>
        <taxon>Ciliophora</taxon>
        <taxon>Postciliodesmatophora</taxon>
        <taxon>Heterotrichea</taxon>
        <taxon>Heterotrichida</taxon>
        <taxon>Stentoridae</taxon>
        <taxon>Stentor</taxon>
    </lineage>
</organism>
<protein>
    <submittedName>
        <fullName evidence="3">Uncharacterized protein</fullName>
    </submittedName>
</protein>
<comment type="caution">
    <text evidence="3">The sequence shown here is derived from an EMBL/GenBank/DDBJ whole genome shotgun (WGS) entry which is preliminary data.</text>
</comment>
<feature type="region of interest" description="Disordered" evidence="2">
    <location>
        <begin position="28"/>
        <end position="68"/>
    </location>
</feature>
<feature type="compositionally biased region" description="Basic and acidic residues" evidence="2">
    <location>
        <begin position="106"/>
        <end position="115"/>
    </location>
</feature>
<accession>A0A1R2ATP1</accession>
<feature type="compositionally biased region" description="Polar residues" evidence="2">
    <location>
        <begin position="30"/>
        <end position="64"/>
    </location>
</feature>
<proteinExistence type="predicted"/>
<evidence type="ECO:0000313" key="3">
    <source>
        <dbReference type="EMBL" id="OMJ67770.1"/>
    </source>
</evidence>
<feature type="coiled-coil region" evidence="1">
    <location>
        <begin position="154"/>
        <end position="184"/>
    </location>
</feature>
<reference evidence="3 4" key="1">
    <citation type="submission" date="2016-11" db="EMBL/GenBank/DDBJ databases">
        <title>The macronuclear genome of Stentor coeruleus: a giant cell with tiny introns.</title>
        <authorList>
            <person name="Slabodnick M."/>
            <person name="Ruby J.G."/>
            <person name="Reiff S.B."/>
            <person name="Swart E.C."/>
            <person name="Gosai S."/>
            <person name="Prabakaran S."/>
            <person name="Witkowska E."/>
            <person name="Larue G.E."/>
            <person name="Fisher S."/>
            <person name="Freeman R.M."/>
            <person name="Gunawardena J."/>
            <person name="Chu W."/>
            <person name="Stover N.A."/>
            <person name="Gregory B.D."/>
            <person name="Nowacki M."/>
            <person name="Derisi J."/>
            <person name="Roy S.W."/>
            <person name="Marshall W.F."/>
            <person name="Sood P."/>
        </authorList>
    </citation>
    <scope>NUCLEOTIDE SEQUENCE [LARGE SCALE GENOMIC DNA]</scope>
    <source>
        <strain evidence="3">WM001</strain>
    </source>
</reference>
<evidence type="ECO:0000256" key="2">
    <source>
        <dbReference type="SAM" id="MobiDB-lite"/>
    </source>
</evidence>
<dbReference type="Proteomes" id="UP000187209">
    <property type="component" value="Unassembled WGS sequence"/>
</dbReference>
<name>A0A1R2ATP1_9CILI</name>
<dbReference type="EMBL" id="MPUH01001438">
    <property type="protein sequence ID" value="OMJ67770.1"/>
    <property type="molecule type" value="Genomic_DNA"/>
</dbReference>
<evidence type="ECO:0000256" key="1">
    <source>
        <dbReference type="SAM" id="Coils"/>
    </source>
</evidence>
<keyword evidence="1" id="KW-0175">Coiled coil</keyword>
<dbReference type="AlphaFoldDB" id="A0A1R2ATP1"/>
<keyword evidence="4" id="KW-1185">Reference proteome</keyword>
<gene>
    <name evidence="3" type="ORF">SteCoe_34968</name>
</gene>
<dbReference type="OrthoDB" id="326458at2759"/>